<keyword evidence="3" id="KW-1185">Reference proteome</keyword>
<feature type="transmembrane region" description="Helical" evidence="1">
    <location>
        <begin position="329"/>
        <end position="347"/>
    </location>
</feature>
<dbReference type="Proteomes" id="UP000002613">
    <property type="component" value="Chromosome"/>
</dbReference>
<accession>D3RZQ7</accession>
<dbReference type="KEGG" id="fpl:Ferp_1827"/>
<feature type="transmembrane region" description="Helical" evidence="1">
    <location>
        <begin position="215"/>
        <end position="235"/>
    </location>
</feature>
<keyword evidence="1" id="KW-0812">Transmembrane</keyword>
<dbReference type="InterPro" id="IPR007254">
    <property type="entry name" value="DUF373"/>
</dbReference>
<dbReference type="PANTHER" id="PTHR38815:SF1">
    <property type="entry name" value="DUF373 FAMILY PROTEIN"/>
    <property type="match status" value="1"/>
</dbReference>
<dbReference type="HOGENOM" id="CLU_048986_1_0_2"/>
<proteinExistence type="predicted"/>
<evidence type="ECO:0000313" key="3">
    <source>
        <dbReference type="Proteomes" id="UP000002613"/>
    </source>
</evidence>
<evidence type="ECO:0008006" key="4">
    <source>
        <dbReference type="Google" id="ProtNLM"/>
    </source>
</evidence>
<reference evidence="2 3" key="2">
    <citation type="journal article" date="2011" name="Stand. Genomic Sci.">
        <title>Complete genome sequence of Ferroglobus placidus AEDII12DO.</title>
        <authorList>
            <person name="Anderson I."/>
            <person name="Risso C."/>
            <person name="Holmes D."/>
            <person name="Lucas S."/>
            <person name="Copeland A."/>
            <person name="Lapidus A."/>
            <person name="Cheng J.F."/>
            <person name="Bruce D."/>
            <person name="Goodwin L."/>
            <person name="Pitluck S."/>
            <person name="Saunders E."/>
            <person name="Brettin T."/>
            <person name="Detter J.C."/>
            <person name="Han C."/>
            <person name="Tapia R."/>
            <person name="Larimer F."/>
            <person name="Land M."/>
            <person name="Hauser L."/>
            <person name="Woyke T."/>
            <person name="Lovley D."/>
            <person name="Kyrpides N."/>
            <person name="Ivanova N."/>
        </authorList>
    </citation>
    <scope>NUCLEOTIDE SEQUENCE [LARGE SCALE GENOMIC DNA]</scope>
    <source>
        <strain evidence="3">DSM 10642 / AEDII12DO</strain>
    </source>
</reference>
<dbReference type="Pfam" id="PF04123">
    <property type="entry name" value="DUF373"/>
    <property type="match status" value="1"/>
</dbReference>
<feature type="transmembrane region" description="Helical" evidence="1">
    <location>
        <begin position="247"/>
        <end position="274"/>
    </location>
</feature>
<evidence type="ECO:0000313" key="2">
    <source>
        <dbReference type="EMBL" id="ADC65970.1"/>
    </source>
</evidence>
<keyword evidence="1" id="KW-1133">Transmembrane helix</keyword>
<feature type="transmembrane region" description="Helical" evidence="1">
    <location>
        <begin position="295"/>
        <end position="317"/>
    </location>
</feature>
<dbReference type="AlphaFoldDB" id="D3RZQ7"/>
<gene>
    <name evidence="2" type="ordered locus">Ferp_1827</name>
</gene>
<dbReference type="PANTHER" id="PTHR38815">
    <property type="entry name" value="HYPOTHETICAL MEMBRANE PROTEIN, CONSERVED, DUF373 FAMILY"/>
    <property type="match status" value="1"/>
</dbReference>
<dbReference type="OrthoDB" id="31282at2157"/>
<protein>
    <recommendedName>
        <fullName evidence="4">DUF373 family protein</fullName>
    </recommendedName>
</protein>
<reference evidence="3" key="1">
    <citation type="submission" date="2010-02" db="EMBL/GenBank/DDBJ databases">
        <title>Complete sequence of Ferroglobus placidus DSM 10642.</title>
        <authorList>
            <consortium name="US DOE Joint Genome Institute"/>
            <person name="Lucas S."/>
            <person name="Copeland A."/>
            <person name="Lapidus A."/>
            <person name="Cheng J.-F."/>
            <person name="Bruce D."/>
            <person name="Goodwin L."/>
            <person name="Pitluck S."/>
            <person name="Saunders E."/>
            <person name="Brettin T."/>
            <person name="Detter J.C."/>
            <person name="Han C."/>
            <person name="Tapia R."/>
            <person name="Larimer F."/>
            <person name="Land M."/>
            <person name="Hauser L."/>
            <person name="Kyrpides N."/>
            <person name="Ivanova N."/>
            <person name="Holmes D."/>
            <person name="Lovley D."/>
            <person name="Kyrpides N."/>
            <person name="Anderson I.J."/>
            <person name="Woyke T."/>
        </authorList>
    </citation>
    <scope>NUCLEOTIDE SEQUENCE [LARGE SCALE GENOMIC DNA]</scope>
    <source>
        <strain evidence="3">DSM 10642 / AEDII12DO</strain>
    </source>
</reference>
<evidence type="ECO:0000256" key="1">
    <source>
        <dbReference type="SAM" id="Phobius"/>
    </source>
</evidence>
<keyword evidence="1" id="KW-0472">Membrane</keyword>
<organism evidence="2 3">
    <name type="scientific">Ferroglobus placidus (strain DSM 10642 / AEDII12DO)</name>
    <dbReference type="NCBI Taxonomy" id="589924"/>
    <lineage>
        <taxon>Archaea</taxon>
        <taxon>Methanobacteriati</taxon>
        <taxon>Methanobacteriota</taxon>
        <taxon>Archaeoglobi</taxon>
        <taxon>Archaeoglobales</taxon>
        <taxon>Archaeoglobaceae</taxon>
        <taxon>Ferroglobus</taxon>
    </lineage>
</organism>
<dbReference type="PaxDb" id="589924-Ferp_1827"/>
<feature type="transmembrane region" description="Helical" evidence="1">
    <location>
        <begin position="149"/>
        <end position="167"/>
    </location>
</feature>
<dbReference type="EMBL" id="CP001899">
    <property type="protein sequence ID" value="ADC65970.1"/>
    <property type="molecule type" value="Genomic_DNA"/>
</dbReference>
<sequence length="350" mass="38606">MKLILVIDRDDDIGRKAKVKTPVVGRENCLNAAIKLALSDPEDSDVNAIFQAVKLYDELKNAEVAIVSGDEAVGVVSDTKIAKELDELKKLVKAESVIVVTDGSEDEFVLPIVSSRFKIDGVSRVVVKQSRTIESTYYLIRKLFEDPKIARATLAPLGLILVVYAILTLTGKSYMAAGGVLLIFGLYMILKAYGMENYVEKVMENLKKSLQEGKITFITNLTAILILIAGLIQGFNEFWKVYTQPVAAGIIILVTSFVYGAVWWIVGASLFVSFGRILDNLIEGKSVRRMLASPFFIISAGLLFYGSSVLILSWSGYFEELQRKAISDFLYSIFGAILLSLIGVFISRTK</sequence>
<feature type="transmembrane region" description="Helical" evidence="1">
    <location>
        <begin position="173"/>
        <end position="194"/>
    </location>
</feature>
<dbReference type="GeneID" id="8779355"/>
<dbReference type="RefSeq" id="WP_012966309.1">
    <property type="nucleotide sequence ID" value="NC_013849.1"/>
</dbReference>
<dbReference type="STRING" id="589924.Ferp_1827"/>
<name>D3RZQ7_FERPA</name>
<dbReference type="eggNOG" id="arCOG04151">
    <property type="taxonomic scope" value="Archaea"/>
</dbReference>